<proteinExistence type="predicted"/>
<feature type="transmembrane region" description="Helical" evidence="1">
    <location>
        <begin position="37"/>
        <end position="58"/>
    </location>
</feature>
<feature type="transmembrane region" description="Helical" evidence="1">
    <location>
        <begin position="70"/>
        <end position="90"/>
    </location>
</feature>
<feature type="transmembrane region" description="Helical" evidence="1">
    <location>
        <begin position="5"/>
        <end position="25"/>
    </location>
</feature>
<reference evidence="2 3" key="1">
    <citation type="submission" date="2020-01" db="EMBL/GenBank/DDBJ databases">
        <authorList>
            <person name="Chen S."/>
        </authorList>
    </citation>
    <scope>NUCLEOTIDE SEQUENCE [LARGE SCALE GENOMIC DNA]</scope>
    <source>
        <strain evidence="2 3">GS-10</strain>
    </source>
</reference>
<organism evidence="2 3">
    <name type="scientific">Thalassovita mangrovi</name>
    <dbReference type="NCBI Taxonomy" id="2692236"/>
    <lineage>
        <taxon>Bacteria</taxon>
        <taxon>Pseudomonadati</taxon>
        <taxon>Pseudomonadota</taxon>
        <taxon>Alphaproteobacteria</taxon>
        <taxon>Rhodobacterales</taxon>
        <taxon>Roseobacteraceae</taxon>
        <taxon>Thalassovita</taxon>
    </lineage>
</organism>
<feature type="transmembrane region" description="Helical" evidence="1">
    <location>
        <begin position="96"/>
        <end position="117"/>
    </location>
</feature>
<evidence type="ECO:0000313" key="3">
    <source>
        <dbReference type="Proteomes" id="UP000479043"/>
    </source>
</evidence>
<protein>
    <submittedName>
        <fullName evidence="2">Uncharacterized protein</fullName>
    </submittedName>
</protein>
<evidence type="ECO:0000256" key="1">
    <source>
        <dbReference type="SAM" id="Phobius"/>
    </source>
</evidence>
<evidence type="ECO:0000313" key="2">
    <source>
        <dbReference type="EMBL" id="MYM55050.1"/>
    </source>
</evidence>
<dbReference type="InterPro" id="IPR036927">
    <property type="entry name" value="Cyt_c_oxase-like_su1_sf"/>
</dbReference>
<dbReference type="Proteomes" id="UP000479043">
    <property type="component" value="Unassembled WGS sequence"/>
</dbReference>
<accession>A0A6L8LKL4</accession>
<name>A0A6L8LKL4_9RHOB</name>
<keyword evidence="1" id="KW-0472">Membrane</keyword>
<keyword evidence="1" id="KW-0812">Transmembrane</keyword>
<dbReference type="EMBL" id="WWEN01000003">
    <property type="protein sequence ID" value="MYM55050.1"/>
    <property type="molecule type" value="Genomic_DNA"/>
</dbReference>
<keyword evidence="3" id="KW-1185">Reference proteome</keyword>
<dbReference type="SUPFAM" id="SSF81442">
    <property type="entry name" value="Cytochrome c oxidase subunit I-like"/>
    <property type="match status" value="1"/>
</dbReference>
<dbReference type="Gene3D" id="1.20.210.10">
    <property type="entry name" value="Cytochrome c oxidase-like, subunit I domain"/>
    <property type="match status" value="1"/>
</dbReference>
<comment type="caution">
    <text evidence="2">The sequence shown here is derived from an EMBL/GenBank/DDBJ whole genome shotgun (WGS) entry which is preliminary data.</text>
</comment>
<dbReference type="AlphaFoldDB" id="A0A6L8LKL4"/>
<sequence>MKGIAFYFMVLAAMAVVLGMGWGIQMSATHTYTLAPAHAHLNLVGWVTMALFAFYYHTVPSAAEGILPKLHLGAAFFGVTTMVPGIVMALRHQGETFAKVGSILTLISMLIFLAVVLKSRARA</sequence>
<keyword evidence="1" id="KW-1133">Transmembrane helix</keyword>
<gene>
    <name evidence="2" type="ORF">GR167_07025</name>
</gene>